<keyword evidence="4" id="KW-1185">Reference proteome</keyword>
<dbReference type="AlphaFoldDB" id="A0A7G9GL47"/>
<dbReference type="KEGG" id="ehn:H9Q80_14925"/>
<organism evidence="3 4">
    <name type="scientific">[Eubacterium] hominis</name>
    <dbReference type="NCBI Taxonomy" id="2764325"/>
    <lineage>
        <taxon>Bacteria</taxon>
        <taxon>Bacillati</taxon>
        <taxon>Bacillota</taxon>
        <taxon>Erysipelotrichia</taxon>
        <taxon>Erysipelotrichales</taxon>
        <taxon>Erysipelotrichaceae</taxon>
        <taxon>Amedibacillus</taxon>
    </lineage>
</organism>
<evidence type="ECO:0000256" key="1">
    <source>
        <dbReference type="ARBA" id="ARBA00022729"/>
    </source>
</evidence>
<dbReference type="InterPro" id="IPR029050">
    <property type="entry name" value="Immunoprotect_excell_Ig-like"/>
</dbReference>
<reference evidence="3 4" key="1">
    <citation type="submission" date="2020-08" db="EMBL/GenBank/DDBJ databases">
        <authorList>
            <person name="Liu C."/>
            <person name="Sun Q."/>
        </authorList>
    </citation>
    <scope>NUCLEOTIDE SEQUENCE [LARGE SCALE GENOMIC DNA]</scope>
    <source>
        <strain evidence="3 4">NSJ-61</strain>
    </source>
</reference>
<evidence type="ECO:0000313" key="3">
    <source>
        <dbReference type="EMBL" id="QNM11529.1"/>
    </source>
</evidence>
<dbReference type="EMBL" id="CP060636">
    <property type="protein sequence ID" value="QNM11529.1"/>
    <property type="molecule type" value="Genomic_DNA"/>
</dbReference>
<dbReference type="RefSeq" id="WP_117452454.1">
    <property type="nucleotide sequence ID" value="NZ_CP060636.1"/>
</dbReference>
<name>A0A7G9GL47_9FIRM</name>
<feature type="domain" description="DUF4352" evidence="2">
    <location>
        <begin position="54"/>
        <end position="141"/>
    </location>
</feature>
<sequence length="154" mass="18051">MEILQHEHNRNNILLTNDYCPNQAMINEFQTIFFTCKLTQIELAGKEIDDFIVDDGAQFLILHLKVTNITNEILTMYKDDFMITFDQDGPYEAENNFGVRNQFPDEYALKPQESKSGKLIFIISNSATKIMMTYTEYFDDESEGKTYKLKYKIK</sequence>
<keyword evidence="1" id="KW-0732">Signal</keyword>
<gene>
    <name evidence="3" type="ORF">H9Q80_14925</name>
</gene>
<protein>
    <submittedName>
        <fullName evidence="3">DUF4352 domain-containing protein</fullName>
    </submittedName>
</protein>
<evidence type="ECO:0000313" key="4">
    <source>
        <dbReference type="Proteomes" id="UP000515856"/>
    </source>
</evidence>
<dbReference type="Pfam" id="PF11611">
    <property type="entry name" value="DUF4352"/>
    <property type="match status" value="1"/>
</dbReference>
<dbReference type="Proteomes" id="UP000515856">
    <property type="component" value="Chromosome"/>
</dbReference>
<dbReference type="Gene3D" id="2.60.40.1240">
    <property type="match status" value="1"/>
</dbReference>
<proteinExistence type="predicted"/>
<accession>A0A7G9GL47</accession>
<dbReference type="InterPro" id="IPR029051">
    <property type="entry name" value="DUF4352"/>
</dbReference>
<evidence type="ECO:0000259" key="2">
    <source>
        <dbReference type="Pfam" id="PF11611"/>
    </source>
</evidence>